<evidence type="ECO:0000313" key="5">
    <source>
        <dbReference type="Proteomes" id="UP000639772"/>
    </source>
</evidence>
<dbReference type="EMBL" id="JADCNM010000012">
    <property type="protein sequence ID" value="KAG0458669.1"/>
    <property type="molecule type" value="Genomic_DNA"/>
</dbReference>
<feature type="region of interest" description="Disordered" evidence="1">
    <location>
        <begin position="25"/>
        <end position="83"/>
    </location>
</feature>
<name>A0A835PW57_VANPL</name>
<comment type="caution">
    <text evidence="3">The sequence shown here is derived from an EMBL/GenBank/DDBJ whole genome shotgun (WGS) entry which is preliminary data.</text>
</comment>
<reference evidence="4 5" key="1">
    <citation type="journal article" date="2020" name="Nat. Food">
        <title>A phased Vanilla planifolia genome enables genetic improvement of flavour and production.</title>
        <authorList>
            <person name="Hasing T."/>
            <person name="Tang H."/>
            <person name="Brym M."/>
            <person name="Khazi F."/>
            <person name="Huang T."/>
            <person name="Chambers A.H."/>
        </authorList>
    </citation>
    <scope>NUCLEOTIDE SEQUENCE [LARGE SCALE GENOMIC DNA]</scope>
    <source>
        <tissue evidence="3">Leaf</tissue>
    </source>
</reference>
<evidence type="ECO:0000256" key="1">
    <source>
        <dbReference type="SAM" id="MobiDB-lite"/>
    </source>
</evidence>
<dbReference type="Proteomes" id="UP000639772">
    <property type="component" value="Chromosome 12"/>
</dbReference>
<dbReference type="EMBL" id="JADCNL010000012">
    <property type="protein sequence ID" value="KAG0456945.1"/>
    <property type="molecule type" value="Genomic_DNA"/>
</dbReference>
<evidence type="ECO:0000313" key="2">
    <source>
        <dbReference type="EMBL" id="KAG0456945.1"/>
    </source>
</evidence>
<evidence type="ECO:0000313" key="3">
    <source>
        <dbReference type="EMBL" id="KAG0458669.1"/>
    </source>
</evidence>
<accession>A0A835PW57</accession>
<gene>
    <name evidence="3" type="ORF">HPP92_021797</name>
    <name evidence="2" type="ORF">HPP92_022102</name>
</gene>
<keyword evidence="4" id="KW-1185">Reference proteome</keyword>
<organism evidence="3 5">
    <name type="scientific">Vanilla planifolia</name>
    <name type="common">Vanilla</name>
    <dbReference type="NCBI Taxonomy" id="51239"/>
    <lineage>
        <taxon>Eukaryota</taxon>
        <taxon>Viridiplantae</taxon>
        <taxon>Streptophyta</taxon>
        <taxon>Embryophyta</taxon>
        <taxon>Tracheophyta</taxon>
        <taxon>Spermatophyta</taxon>
        <taxon>Magnoliopsida</taxon>
        <taxon>Liliopsida</taxon>
        <taxon>Asparagales</taxon>
        <taxon>Orchidaceae</taxon>
        <taxon>Vanilloideae</taxon>
        <taxon>Vanilleae</taxon>
        <taxon>Vanilla</taxon>
    </lineage>
</organism>
<proteinExistence type="predicted"/>
<dbReference type="AlphaFoldDB" id="A0A835PW57"/>
<dbReference type="Proteomes" id="UP000636800">
    <property type="component" value="Chromosome 12"/>
</dbReference>
<evidence type="ECO:0000313" key="4">
    <source>
        <dbReference type="Proteomes" id="UP000636800"/>
    </source>
</evidence>
<protein>
    <submittedName>
        <fullName evidence="3">Uncharacterized protein</fullName>
    </submittedName>
</protein>
<sequence>MDSEHLSNRIEFKRTRGVKNKGKTLFRRLPPSYGHGRRAAPSAAERPPNLTGFVPASQTRARSPARARRANTNPRPMTSSRPM</sequence>
<feature type="compositionally biased region" description="Low complexity" evidence="1">
    <location>
        <begin position="39"/>
        <end position="48"/>
    </location>
</feature>